<dbReference type="GO" id="GO:0005737">
    <property type="term" value="C:cytoplasm"/>
    <property type="evidence" value="ECO:0007669"/>
    <property type="project" value="UniProtKB-SubCell"/>
</dbReference>
<keyword evidence="3" id="KW-0378">Hydrolase</keyword>
<dbReference type="InterPro" id="IPR020428">
    <property type="entry name" value="PFA-DSPs"/>
</dbReference>
<name>A0A0G4J2T3_PLABS</name>
<evidence type="ECO:0000313" key="6">
    <source>
        <dbReference type="Proteomes" id="UP000039324"/>
    </source>
</evidence>
<keyword evidence="5" id="KW-0496">Mitochondrion</keyword>
<dbReference type="PRINTS" id="PR01911">
    <property type="entry name" value="PFDSPHPHTASE"/>
</dbReference>
<dbReference type="InterPro" id="IPR004861">
    <property type="entry name" value="Siw14-like"/>
</dbReference>
<keyword evidence="6" id="KW-1185">Reference proteome</keyword>
<dbReference type="PANTHER" id="PTHR31126">
    <property type="entry name" value="TYROSINE-PROTEIN PHOSPHATASE"/>
    <property type="match status" value="1"/>
</dbReference>
<evidence type="ECO:0000313" key="4">
    <source>
        <dbReference type="EMBL" id="CEP01953.1"/>
    </source>
</evidence>
<dbReference type="EMBL" id="CDSF01000122">
    <property type="protein sequence ID" value="CEP01953.1"/>
    <property type="molecule type" value="Genomic_DNA"/>
</dbReference>
<reference evidence="5 7" key="2">
    <citation type="submission" date="2018-03" db="EMBL/GenBank/DDBJ databases">
        <authorList>
            <person name="Fogelqvist J."/>
        </authorList>
    </citation>
    <scope>NUCLEOTIDE SEQUENCE [LARGE SCALE GENOMIC DNA]</scope>
</reference>
<dbReference type="EMBL" id="OVEO01000010">
    <property type="protein sequence ID" value="SPQ98813.1"/>
    <property type="molecule type" value="Genomic_DNA"/>
</dbReference>
<gene>
    <name evidence="4" type="ORF">PBRA_002218</name>
    <name evidence="5" type="ORF">PLBR_LOCUS6028</name>
</gene>
<dbReference type="Pfam" id="PF03162">
    <property type="entry name" value="Y_phosphatase2"/>
    <property type="match status" value="1"/>
</dbReference>
<comment type="subcellular location">
    <subcellularLocation>
        <location evidence="1">Cytoplasm</location>
    </subcellularLocation>
</comment>
<dbReference type="AlphaFoldDB" id="A0A0G4J2T3"/>
<dbReference type="InterPro" id="IPR029021">
    <property type="entry name" value="Prot-tyrosine_phosphatase-like"/>
</dbReference>
<keyword evidence="2" id="KW-0963">Cytoplasm</keyword>
<dbReference type="OrthoDB" id="6375174at2759"/>
<evidence type="ECO:0000313" key="7">
    <source>
        <dbReference type="Proteomes" id="UP000290189"/>
    </source>
</evidence>
<dbReference type="CDD" id="cd14501">
    <property type="entry name" value="PFA-DSP"/>
    <property type="match status" value="1"/>
</dbReference>
<evidence type="ECO:0000256" key="1">
    <source>
        <dbReference type="ARBA" id="ARBA00004496"/>
    </source>
</evidence>
<evidence type="ECO:0000256" key="2">
    <source>
        <dbReference type="ARBA" id="ARBA00022490"/>
    </source>
</evidence>
<proteinExistence type="predicted"/>
<dbReference type="STRING" id="37360.A0A0G4J2T3"/>
<evidence type="ECO:0000256" key="3">
    <source>
        <dbReference type="ARBA" id="ARBA00022801"/>
    </source>
</evidence>
<reference evidence="4 6" key="1">
    <citation type="submission" date="2015-02" db="EMBL/GenBank/DDBJ databases">
        <authorList>
            <person name="Chooi Y.-H."/>
        </authorList>
    </citation>
    <scope>NUCLEOTIDE SEQUENCE [LARGE SCALE GENOMIC DNA]</scope>
    <source>
        <strain evidence="4">E3</strain>
    </source>
</reference>
<evidence type="ECO:0008006" key="8">
    <source>
        <dbReference type="Google" id="ProtNLM"/>
    </source>
</evidence>
<dbReference type="OMA" id="GMATWKP"/>
<accession>A0A0G4J2T3</accession>
<dbReference type="Proteomes" id="UP000290189">
    <property type="component" value="Unassembled WGS sequence"/>
</dbReference>
<sequence length="223" mass="25188">MAASAPGVRDALAVEPPAAFGIVEDGIYRSNAFSADNFAFVKRLQLRSILYLSSELTRLKEFVDQTSIRFCHQGLKSWRPDVTWKPVSDDLVKDSLEFILNEDNHPVMIMCSSGVHETGILVGCLRRLQFWNMASIIDEHRRYAGAKSRFVNEQFIEFFDVDLVTLPPRLPSWFVDHIGYFKSVRTGEQDDRCSSGQRASTYGQLVSASVVYDPKLSIIADDD</sequence>
<dbReference type="FunFam" id="3.90.190.10:FF:000035">
    <property type="entry name" value="Tyrosine phosphatase, putative"/>
    <property type="match status" value="1"/>
</dbReference>
<dbReference type="PANTHER" id="PTHR31126:SF18">
    <property type="entry name" value="PROTEIN-TYROSINE-PHOSPHATASE"/>
    <property type="match status" value="1"/>
</dbReference>
<dbReference type="SUPFAM" id="SSF52799">
    <property type="entry name" value="(Phosphotyrosine protein) phosphatases II"/>
    <property type="match status" value="1"/>
</dbReference>
<dbReference type="GO" id="GO:0016791">
    <property type="term" value="F:phosphatase activity"/>
    <property type="evidence" value="ECO:0007669"/>
    <property type="project" value="InterPro"/>
</dbReference>
<geneLocation type="mitochondrion" evidence="5"/>
<dbReference type="Proteomes" id="UP000039324">
    <property type="component" value="Unassembled WGS sequence"/>
</dbReference>
<dbReference type="Gene3D" id="3.90.190.10">
    <property type="entry name" value="Protein tyrosine phosphatase superfamily"/>
    <property type="match status" value="1"/>
</dbReference>
<evidence type="ECO:0000313" key="5">
    <source>
        <dbReference type="EMBL" id="SPQ98813.1"/>
    </source>
</evidence>
<organism evidence="4 6">
    <name type="scientific">Plasmodiophora brassicae</name>
    <name type="common">Clubroot disease agent</name>
    <dbReference type="NCBI Taxonomy" id="37360"/>
    <lineage>
        <taxon>Eukaryota</taxon>
        <taxon>Sar</taxon>
        <taxon>Rhizaria</taxon>
        <taxon>Endomyxa</taxon>
        <taxon>Phytomyxea</taxon>
        <taxon>Plasmodiophorida</taxon>
        <taxon>Plasmodiophoridae</taxon>
        <taxon>Plasmodiophora</taxon>
    </lineage>
</organism>
<protein>
    <recommendedName>
        <fullName evidence="8">Tyrosine-protein phosphatase domain-containing protein</fullName>
    </recommendedName>
</protein>